<evidence type="ECO:0000256" key="1">
    <source>
        <dbReference type="SAM" id="MobiDB-lite"/>
    </source>
</evidence>
<feature type="compositionally biased region" description="Low complexity" evidence="1">
    <location>
        <begin position="22"/>
        <end position="33"/>
    </location>
</feature>
<proteinExistence type="predicted"/>
<dbReference type="GeneID" id="78121449"/>
<dbReference type="Proteomes" id="UP000274327">
    <property type="component" value="Unassembled WGS sequence"/>
</dbReference>
<organism evidence="3 4">
    <name type="scientific">Brachybacterium paraconglomeratum</name>
    <dbReference type="NCBI Taxonomy" id="173362"/>
    <lineage>
        <taxon>Bacteria</taxon>
        <taxon>Bacillati</taxon>
        <taxon>Actinomycetota</taxon>
        <taxon>Actinomycetes</taxon>
        <taxon>Micrococcales</taxon>
        <taxon>Dermabacteraceae</taxon>
        <taxon>Brachybacterium</taxon>
    </lineage>
</organism>
<feature type="domain" description="Rv3660c-like CheY-like N-terminal" evidence="2">
    <location>
        <begin position="104"/>
        <end position="165"/>
    </location>
</feature>
<reference evidence="3 4" key="1">
    <citation type="submission" date="2018-07" db="EMBL/GenBank/DDBJ databases">
        <title>Brachybacteriurn paraconglorneratum KCTC 9916.</title>
        <authorList>
            <person name="Li Y."/>
        </authorList>
    </citation>
    <scope>NUCLEOTIDE SEQUENCE [LARGE SCALE GENOMIC DNA]</scope>
    <source>
        <strain evidence="3 4">KCTC 9916</strain>
    </source>
</reference>
<dbReference type="Gene3D" id="3.40.50.300">
    <property type="entry name" value="P-loop containing nucleotide triphosphate hydrolases"/>
    <property type="match status" value="1"/>
</dbReference>
<name>A0A3R8RNZ6_9MICO</name>
<dbReference type="RefSeq" id="WP_126987346.1">
    <property type="nucleotide sequence ID" value="NZ_ML133856.1"/>
</dbReference>
<dbReference type="Pfam" id="PF26563">
    <property type="entry name" value="Rv3660c_N"/>
    <property type="match status" value="1"/>
</dbReference>
<dbReference type="InterPro" id="IPR027417">
    <property type="entry name" value="P-loop_NTPase"/>
</dbReference>
<comment type="caution">
    <text evidence="3">The sequence shown here is derived from an EMBL/GenBank/DDBJ whole genome shotgun (WGS) entry which is preliminary data.</text>
</comment>
<feature type="compositionally biased region" description="Polar residues" evidence="1">
    <location>
        <begin position="1"/>
        <end position="15"/>
    </location>
</feature>
<evidence type="ECO:0000313" key="4">
    <source>
        <dbReference type="Proteomes" id="UP000274327"/>
    </source>
</evidence>
<evidence type="ECO:0000259" key="2">
    <source>
        <dbReference type="Pfam" id="PF26563"/>
    </source>
</evidence>
<dbReference type="SUPFAM" id="SSF52540">
    <property type="entry name" value="P-loop containing nucleoside triphosphate hydrolases"/>
    <property type="match status" value="1"/>
</dbReference>
<sequence>MTSTITSAADRSPSSAGPGRTSAPASLDPSPARAPRRPRSRFPGAGQDRAESPGRPRRGVRWVGPEGPLRELVADHATAAGSWLLEEPHETAGCTVVPAETLRDGAPRCPGAALGRAPLIVVLAAEEVPAELWPLALEAGALAVLPLPSASEELLSRLSELTRTRSGARLIGVTGGCGGAGASSFAARLAGAARRHGPVVLLDADPLGGGLDLLVEANGAPGLDWSQTASLGVDDGEALRSGLPRIDEVHLLVAGERAGPDQEDLPRVLAALGPLDGTVVVDLAAALVPCAVPHLDELLLVLPASDHAVRSAARRLREWSPPAGLTRAVVRRGRGLSPADVAEDLDLPLATSFRDSTRGAVPLLDVRRRGADRAARELVTELLTQEPA</sequence>
<evidence type="ECO:0000313" key="3">
    <source>
        <dbReference type="EMBL" id="RRR18172.1"/>
    </source>
</evidence>
<dbReference type="EMBL" id="QOCI01000008">
    <property type="protein sequence ID" value="RRR18172.1"/>
    <property type="molecule type" value="Genomic_DNA"/>
</dbReference>
<dbReference type="AlphaFoldDB" id="A0A3R8RNZ6"/>
<protein>
    <recommendedName>
        <fullName evidence="2">Rv3660c-like CheY-like N-terminal domain-containing protein</fullName>
    </recommendedName>
</protein>
<dbReference type="InterPro" id="IPR059050">
    <property type="entry name" value="Rv3660c_N"/>
</dbReference>
<feature type="region of interest" description="Disordered" evidence="1">
    <location>
        <begin position="1"/>
        <end position="66"/>
    </location>
</feature>
<accession>A0A3R8RNZ6</accession>
<keyword evidence="4" id="KW-1185">Reference proteome</keyword>
<gene>
    <name evidence="3" type="ORF">DS079_10485</name>
</gene>